<proteinExistence type="predicted"/>
<evidence type="ECO:0000313" key="2">
    <source>
        <dbReference type="EMBL" id="JAV13544.1"/>
    </source>
</evidence>
<dbReference type="AlphaFoldDB" id="A0A1L8E4I4"/>
<sequence length="117" mass="13365">MERVQVHVEYCGLCNYETKCEALQKNILNLVPNAHVHCIKGRQGMKGYIVSTLKFLYEFYHFLGSFEVQINEKVVYSKLSTLAFPDFDDIAQSVEKQANGENLGCIRQQAITDCVLQ</sequence>
<name>A0A1L8E4I4_9DIPT</name>
<dbReference type="Pfam" id="PF10262">
    <property type="entry name" value="Rdx"/>
    <property type="match status" value="1"/>
</dbReference>
<evidence type="ECO:0000256" key="1">
    <source>
        <dbReference type="ARBA" id="ARBA00023284"/>
    </source>
</evidence>
<dbReference type="InterPro" id="IPR011893">
    <property type="entry name" value="Selenoprotein_Rdx-typ"/>
</dbReference>
<accession>A0A1L8E4I4</accession>
<protein>
    <submittedName>
        <fullName evidence="2">Putative selt/selw/selh selenoprotein</fullName>
    </submittedName>
</protein>
<dbReference type="InterPro" id="IPR036249">
    <property type="entry name" value="Thioredoxin-like_sf"/>
</dbReference>
<reference evidence="2" key="1">
    <citation type="submission" date="2016-12" db="EMBL/GenBank/DDBJ databases">
        <title>An insight into the sialome and mialome of the sand fly, Nyssomyia neivai.</title>
        <authorList>
            <person name="Sebastian V."/>
            <person name="Goulart T.M."/>
            <person name="Oliveira W."/>
            <person name="Calvo E."/>
            <person name="Oliveira L.F."/>
            <person name="Pinto M.C."/>
            <person name="Rosselino A.M."/>
            <person name="Ribeiro J.M."/>
        </authorList>
    </citation>
    <scope>NUCLEOTIDE SEQUENCE</scope>
</reference>
<dbReference type="Gene3D" id="3.40.30.10">
    <property type="entry name" value="Glutaredoxin"/>
    <property type="match status" value="1"/>
</dbReference>
<dbReference type="SUPFAM" id="SSF52833">
    <property type="entry name" value="Thioredoxin-like"/>
    <property type="match status" value="1"/>
</dbReference>
<keyword evidence="1" id="KW-0676">Redox-active center</keyword>
<dbReference type="NCBIfam" id="TIGR02174">
    <property type="entry name" value="CXXU_selWTH"/>
    <property type="match status" value="1"/>
</dbReference>
<dbReference type="EMBL" id="GFDF01000540">
    <property type="protein sequence ID" value="JAV13544.1"/>
    <property type="molecule type" value="Transcribed_RNA"/>
</dbReference>
<organism evidence="2">
    <name type="scientific">Nyssomyia neivai</name>
    <dbReference type="NCBI Taxonomy" id="330878"/>
    <lineage>
        <taxon>Eukaryota</taxon>
        <taxon>Metazoa</taxon>
        <taxon>Ecdysozoa</taxon>
        <taxon>Arthropoda</taxon>
        <taxon>Hexapoda</taxon>
        <taxon>Insecta</taxon>
        <taxon>Pterygota</taxon>
        <taxon>Neoptera</taxon>
        <taxon>Endopterygota</taxon>
        <taxon>Diptera</taxon>
        <taxon>Nematocera</taxon>
        <taxon>Psychodoidea</taxon>
        <taxon>Psychodidae</taxon>
        <taxon>Nyssomyia</taxon>
    </lineage>
</organism>